<keyword evidence="2" id="KW-0378">Hydrolase</keyword>
<keyword evidence="5" id="KW-1185">Reference proteome</keyword>
<dbReference type="EnsemblPlants" id="Kaladp0037s0387.1.v1.1">
    <property type="protein sequence ID" value="Kaladp0037s0387.1.v1.1.CDS.1"/>
    <property type="gene ID" value="Kaladp0037s0387.v1.1"/>
</dbReference>
<dbReference type="GO" id="GO:0006139">
    <property type="term" value="P:nucleobase-containing compound metabolic process"/>
    <property type="evidence" value="ECO:0007669"/>
    <property type="project" value="InterPro"/>
</dbReference>
<evidence type="ECO:0000256" key="2">
    <source>
        <dbReference type="ARBA" id="ARBA00022801"/>
    </source>
</evidence>
<dbReference type="GO" id="GO:0003676">
    <property type="term" value="F:nucleic acid binding"/>
    <property type="evidence" value="ECO:0007669"/>
    <property type="project" value="InterPro"/>
</dbReference>
<accession>A0A7N0THU1</accession>
<evidence type="ECO:0000259" key="3">
    <source>
        <dbReference type="SMART" id="SM00474"/>
    </source>
</evidence>
<name>A0A7N0THU1_KALFE</name>
<dbReference type="InterPro" id="IPR051132">
    <property type="entry name" value="3-5_Exonuclease_domain"/>
</dbReference>
<dbReference type="CDD" id="cd06141">
    <property type="entry name" value="WRN_exo"/>
    <property type="match status" value="1"/>
</dbReference>
<dbReference type="Gramene" id="Kaladp0037s0387.1.v1.1">
    <property type="protein sequence ID" value="Kaladp0037s0387.1.v1.1.CDS.1"/>
    <property type="gene ID" value="Kaladp0037s0387.v1.1"/>
</dbReference>
<proteinExistence type="predicted"/>
<reference evidence="4" key="1">
    <citation type="submission" date="2021-01" db="UniProtKB">
        <authorList>
            <consortium name="EnsemblPlants"/>
        </authorList>
    </citation>
    <scope>IDENTIFICATION</scope>
</reference>
<protein>
    <recommendedName>
        <fullName evidence="3">3'-5' exonuclease domain-containing protein</fullName>
    </recommendedName>
</protein>
<dbReference type="PANTHER" id="PTHR13620">
    <property type="entry name" value="3-5 EXONUCLEASE"/>
    <property type="match status" value="1"/>
</dbReference>
<dbReference type="InterPro" id="IPR036397">
    <property type="entry name" value="RNaseH_sf"/>
</dbReference>
<dbReference type="GO" id="GO:0008408">
    <property type="term" value="F:3'-5' exonuclease activity"/>
    <property type="evidence" value="ECO:0007669"/>
    <property type="project" value="InterPro"/>
</dbReference>
<dbReference type="Gene3D" id="3.30.420.10">
    <property type="entry name" value="Ribonuclease H-like superfamily/Ribonuclease H"/>
    <property type="match status" value="1"/>
</dbReference>
<dbReference type="Pfam" id="PF01612">
    <property type="entry name" value="DNA_pol_A_exo1"/>
    <property type="match status" value="1"/>
</dbReference>
<evidence type="ECO:0000313" key="4">
    <source>
        <dbReference type="EnsemblPlants" id="Kaladp0037s0387.1.v1.1.CDS.1"/>
    </source>
</evidence>
<dbReference type="FunFam" id="3.30.420.10:FF:000054">
    <property type="entry name" value="Werner Syndrome-like exonuclease"/>
    <property type="match status" value="1"/>
</dbReference>
<dbReference type="GO" id="GO:0005737">
    <property type="term" value="C:cytoplasm"/>
    <property type="evidence" value="ECO:0007669"/>
    <property type="project" value="TreeGrafter"/>
</dbReference>
<dbReference type="PANTHER" id="PTHR13620:SF105">
    <property type="entry name" value="OS01G0737700 PROTEIN"/>
    <property type="match status" value="1"/>
</dbReference>
<evidence type="ECO:0000256" key="1">
    <source>
        <dbReference type="ARBA" id="ARBA00022722"/>
    </source>
</evidence>
<dbReference type="Proteomes" id="UP000594263">
    <property type="component" value="Unplaced"/>
</dbReference>
<evidence type="ECO:0000313" key="5">
    <source>
        <dbReference type="Proteomes" id="UP000594263"/>
    </source>
</evidence>
<dbReference type="AlphaFoldDB" id="A0A7N0THU1"/>
<dbReference type="SMART" id="SM00474">
    <property type="entry name" value="35EXOc"/>
    <property type="match status" value="1"/>
</dbReference>
<dbReference type="InterPro" id="IPR012337">
    <property type="entry name" value="RNaseH-like_sf"/>
</dbReference>
<organism evidence="4 5">
    <name type="scientific">Kalanchoe fedtschenkoi</name>
    <name type="common">Lavender scallops</name>
    <name type="synonym">South American air plant</name>
    <dbReference type="NCBI Taxonomy" id="63787"/>
    <lineage>
        <taxon>Eukaryota</taxon>
        <taxon>Viridiplantae</taxon>
        <taxon>Streptophyta</taxon>
        <taxon>Embryophyta</taxon>
        <taxon>Tracheophyta</taxon>
        <taxon>Spermatophyta</taxon>
        <taxon>Magnoliopsida</taxon>
        <taxon>eudicotyledons</taxon>
        <taxon>Gunneridae</taxon>
        <taxon>Pentapetalae</taxon>
        <taxon>Saxifragales</taxon>
        <taxon>Crassulaceae</taxon>
        <taxon>Kalanchoe</taxon>
    </lineage>
</organism>
<dbReference type="GO" id="GO:0005634">
    <property type="term" value="C:nucleus"/>
    <property type="evidence" value="ECO:0007669"/>
    <property type="project" value="TreeGrafter"/>
</dbReference>
<feature type="domain" description="3'-5' exonuclease" evidence="3">
    <location>
        <begin position="35"/>
        <end position="214"/>
    </location>
</feature>
<sequence length="214" mass="24498">MAISIDDFGCTDNTQQEYIVTVDDECINTIVTHYTSVVKDWIEEIEYIHRFRINRGKMVVGLDVEWRPQMQRNMPRNPVAVIQLCVGHRCLIFQVLRCGGVPLSLLEFLRNEDCTFVGVGIAGDVNKLWEDYELDVSNAVDLRFLAADETECRWMRNAGIAALSRAVLGKAIRKPRSVTMSDWSRARLTKEQVQYACVDAFLSFELGRVLRAYN</sequence>
<dbReference type="InterPro" id="IPR002562">
    <property type="entry name" value="3'-5'_exonuclease_dom"/>
</dbReference>
<dbReference type="SUPFAM" id="SSF53098">
    <property type="entry name" value="Ribonuclease H-like"/>
    <property type="match status" value="1"/>
</dbReference>
<keyword evidence="1" id="KW-0540">Nuclease</keyword>
<dbReference type="OMA" id="EIVRIHH"/>